<feature type="domain" description="HTH marR-type" evidence="1">
    <location>
        <begin position="14"/>
        <end position="146"/>
    </location>
</feature>
<dbReference type="GeneID" id="44132228"/>
<evidence type="ECO:0000313" key="2">
    <source>
        <dbReference type="EMBL" id="APR52155.1"/>
    </source>
</evidence>
<dbReference type="GO" id="GO:0003700">
    <property type="term" value="F:DNA-binding transcription factor activity"/>
    <property type="evidence" value="ECO:0007669"/>
    <property type="project" value="InterPro"/>
</dbReference>
<dbReference type="InterPro" id="IPR000835">
    <property type="entry name" value="HTH_MarR-typ"/>
</dbReference>
<evidence type="ECO:0000313" key="4">
    <source>
        <dbReference type="Proteomes" id="UP000185161"/>
    </source>
</evidence>
<dbReference type="PANTHER" id="PTHR33164">
    <property type="entry name" value="TRANSCRIPTIONAL REGULATOR, MARR FAMILY"/>
    <property type="match status" value="1"/>
</dbReference>
<dbReference type="InterPro" id="IPR036390">
    <property type="entry name" value="WH_DNA-bd_sf"/>
</dbReference>
<dbReference type="GO" id="GO:0006950">
    <property type="term" value="P:response to stress"/>
    <property type="evidence" value="ECO:0007669"/>
    <property type="project" value="TreeGrafter"/>
</dbReference>
<dbReference type="KEGG" id="skr:BRX40_06645"/>
<dbReference type="Proteomes" id="UP000286681">
    <property type="component" value="Unassembled WGS sequence"/>
</dbReference>
<dbReference type="EMBL" id="QQWO01000008">
    <property type="protein sequence ID" value="RSV03075.1"/>
    <property type="molecule type" value="Genomic_DNA"/>
</dbReference>
<keyword evidence="4" id="KW-1185">Reference proteome</keyword>
<dbReference type="AlphaFoldDB" id="A0A1L6J8C2"/>
<proteinExistence type="predicted"/>
<dbReference type="RefSeq" id="WP_075151068.1">
    <property type="nucleotide sequence ID" value="NZ_CP018820.1"/>
</dbReference>
<dbReference type="OrthoDB" id="8906692at2"/>
<dbReference type="Proteomes" id="UP000185161">
    <property type="component" value="Chromosome"/>
</dbReference>
<dbReference type="InterPro" id="IPR039422">
    <property type="entry name" value="MarR/SlyA-like"/>
</dbReference>
<accession>A0A1L6J8C2</accession>
<dbReference type="SUPFAM" id="SSF46785">
    <property type="entry name" value="Winged helix' DNA-binding domain"/>
    <property type="match status" value="1"/>
</dbReference>
<organism evidence="2 4">
    <name type="scientific">Sphingomonas koreensis</name>
    <dbReference type="NCBI Taxonomy" id="93064"/>
    <lineage>
        <taxon>Bacteria</taxon>
        <taxon>Pseudomonadati</taxon>
        <taxon>Pseudomonadota</taxon>
        <taxon>Alphaproteobacteria</taxon>
        <taxon>Sphingomonadales</taxon>
        <taxon>Sphingomonadaceae</taxon>
        <taxon>Sphingomonas</taxon>
    </lineage>
</organism>
<evidence type="ECO:0000259" key="1">
    <source>
        <dbReference type="PROSITE" id="PS50995"/>
    </source>
</evidence>
<sequence length="148" mass="16406">MSAKSPSGKPFDLDRFLPYLLNQAGERTGKRFEPAYRETHGFSRTQWRILAHLGSYGELTAATVSRRSNTEKTKVSRAVAALEEGGWLERVAADDRRAELLRLTTSGHALFDGLAEQAVAFDRALRKSLGAEQAQALETMLRQLAAED</sequence>
<dbReference type="Pfam" id="PF12802">
    <property type="entry name" value="MarR_2"/>
    <property type="match status" value="1"/>
</dbReference>
<reference evidence="3 5" key="3">
    <citation type="submission" date="2018-07" db="EMBL/GenBank/DDBJ databases">
        <title>Genomic and Epidemiologic Investigation of an Indolent Hospital Outbreak.</title>
        <authorList>
            <person name="Johnson R.C."/>
            <person name="Deming C."/>
            <person name="Conlan S."/>
            <person name="Zellmer C.J."/>
            <person name="Michelin A.V."/>
            <person name="Lee-Lin S."/>
            <person name="Thomas P.J."/>
            <person name="Park M."/>
            <person name="Weingarten R.A."/>
            <person name="Less J."/>
            <person name="Dekker J.P."/>
            <person name="Frank K.M."/>
            <person name="Musser K.A."/>
            <person name="Mcquiston J.R."/>
            <person name="Henderson D.K."/>
            <person name="Lau A.F."/>
            <person name="Palmore T.N."/>
            <person name="Segre J.A."/>
        </authorList>
    </citation>
    <scope>NUCLEOTIDE SEQUENCE [LARGE SCALE GENOMIC DNA]</scope>
    <source>
        <strain evidence="3 5">SK-NIH.Env10_0317</strain>
    </source>
</reference>
<dbReference type="InterPro" id="IPR036388">
    <property type="entry name" value="WH-like_DNA-bd_sf"/>
</dbReference>
<reference evidence="4" key="2">
    <citation type="submission" date="2016-12" db="EMBL/GenBank/DDBJ databases">
        <title>Whole genome sequencing of Sphingomonas sp. ABOJV.</title>
        <authorList>
            <person name="Conlan S."/>
            <person name="Thomas P.J."/>
            <person name="Mullikin J."/>
            <person name="Palmore T.N."/>
            <person name="Frank K.M."/>
            <person name="Segre J.A."/>
        </authorList>
    </citation>
    <scope>NUCLEOTIDE SEQUENCE [LARGE SCALE GENOMIC DNA]</scope>
    <source>
        <strain evidence="4">ABOJV</strain>
    </source>
</reference>
<dbReference type="PANTHER" id="PTHR33164:SF57">
    <property type="entry name" value="MARR-FAMILY TRANSCRIPTIONAL REGULATOR"/>
    <property type="match status" value="1"/>
</dbReference>
<dbReference type="SMART" id="SM00347">
    <property type="entry name" value="HTH_MARR"/>
    <property type="match status" value="1"/>
</dbReference>
<protein>
    <submittedName>
        <fullName evidence="3">MarR family transcriptional regulator</fullName>
    </submittedName>
</protein>
<dbReference type="PROSITE" id="PS50995">
    <property type="entry name" value="HTH_MARR_2"/>
    <property type="match status" value="1"/>
</dbReference>
<name>A0A1L6J8C2_9SPHN</name>
<dbReference type="STRING" id="93064.BRX40_06645"/>
<evidence type="ECO:0000313" key="3">
    <source>
        <dbReference type="EMBL" id="RSV03075.1"/>
    </source>
</evidence>
<dbReference type="EMBL" id="CP018820">
    <property type="protein sequence ID" value="APR52155.1"/>
    <property type="molecule type" value="Genomic_DNA"/>
</dbReference>
<reference evidence="2" key="1">
    <citation type="submission" date="2016-12" db="EMBL/GenBank/DDBJ databases">
        <title>Whole genome sequencing of Sphingomonas koreensis.</title>
        <authorList>
            <person name="Conlan S."/>
            <person name="Thomas P.J."/>
            <person name="Mullikin J."/>
            <person name="Palmore T.N."/>
            <person name="Frank K.M."/>
            <person name="Segre J.A."/>
        </authorList>
    </citation>
    <scope>NUCLEOTIDE SEQUENCE</scope>
    <source>
        <strain evidence="2">ABOJV</strain>
    </source>
</reference>
<gene>
    <name evidence="2" type="ORF">BRX40_06645</name>
    <name evidence="3" type="ORF">CA257_11355</name>
</gene>
<dbReference type="Gene3D" id="1.10.10.10">
    <property type="entry name" value="Winged helix-like DNA-binding domain superfamily/Winged helix DNA-binding domain"/>
    <property type="match status" value="1"/>
</dbReference>
<evidence type="ECO:0000313" key="5">
    <source>
        <dbReference type="Proteomes" id="UP000286681"/>
    </source>
</evidence>